<evidence type="ECO:0000256" key="7">
    <source>
        <dbReference type="ARBA" id="ARBA00022989"/>
    </source>
</evidence>
<evidence type="ECO:0000313" key="13">
    <source>
        <dbReference type="Proteomes" id="UP000177126"/>
    </source>
</evidence>
<dbReference type="InterPro" id="IPR000568">
    <property type="entry name" value="ATP_synth_F0_asu"/>
</dbReference>
<feature type="transmembrane region" description="Helical" evidence="11">
    <location>
        <begin position="218"/>
        <end position="238"/>
    </location>
</feature>
<protein>
    <recommendedName>
        <fullName evidence="11">ATP synthase subunit a</fullName>
    </recommendedName>
    <alternativeName>
        <fullName evidence="11">ATP synthase F0 sector subunit a</fullName>
    </alternativeName>
    <alternativeName>
        <fullName evidence="11">F-ATPase subunit 6</fullName>
    </alternativeName>
</protein>
<dbReference type="CDD" id="cd00310">
    <property type="entry name" value="ATP-synt_Fo_a_6"/>
    <property type="match status" value="1"/>
</dbReference>
<feature type="transmembrane region" description="Helical" evidence="11">
    <location>
        <begin position="90"/>
        <end position="113"/>
    </location>
</feature>
<evidence type="ECO:0000256" key="3">
    <source>
        <dbReference type="ARBA" id="ARBA00022448"/>
    </source>
</evidence>
<dbReference type="GO" id="GO:0042777">
    <property type="term" value="P:proton motive force-driven plasma membrane ATP synthesis"/>
    <property type="evidence" value="ECO:0007669"/>
    <property type="project" value="TreeGrafter"/>
</dbReference>
<dbReference type="PRINTS" id="PR00123">
    <property type="entry name" value="ATPASEA"/>
</dbReference>
<evidence type="ECO:0000256" key="9">
    <source>
        <dbReference type="ARBA" id="ARBA00023136"/>
    </source>
</evidence>
<evidence type="ECO:0000256" key="5">
    <source>
        <dbReference type="ARBA" id="ARBA00022692"/>
    </source>
</evidence>
<dbReference type="PANTHER" id="PTHR42823">
    <property type="entry name" value="ATP SYNTHASE SUBUNIT A, CHLOROPLASTIC"/>
    <property type="match status" value="1"/>
</dbReference>
<comment type="function">
    <text evidence="11">Key component of the proton channel; it plays a direct role in the translocation of protons across the membrane.</text>
</comment>
<dbReference type="PROSITE" id="PS00449">
    <property type="entry name" value="ATPASE_A"/>
    <property type="match status" value="1"/>
</dbReference>
<organism evidence="12 13">
    <name type="scientific">Candidatus Portnoybacteria bacterium RIFCSPLOWO2_02_FULL_39_11</name>
    <dbReference type="NCBI Taxonomy" id="1802001"/>
    <lineage>
        <taxon>Bacteria</taxon>
        <taxon>Candidatus Portnoyibacteriota</taxon>
    </lineage>
</organism>
<evidence type="ECO:0000256" key="8">
    <source>
        <dbReference type="ARBA" id="ARBA00023065"/>
    </source>
</evidence>
<keyword evidence="10 11" id="KW-0066">ATP synthesis</keyword>
<feature type="transmembrane region" description="Helical" evidence="11">
    <location>
        <begin position="143"/>
        <end position="167"/>
    </location>
</feature>
<dbReference type="SUPFAM" id="SSF81336">
    <property type="entry name" value="F1F0 ATP synthase subunit A"/>
    <property type="match status" value="1"/>
</dbReference>
<proteinExistence type="inferred from homology"/>
<keyword evidence="5 11" id="KW-0812">Transmembrane</keyword>
<dbReference type="InterPro" id="IPR045082">
    <property type="entry name" value="ATP_syn_F0_a_bact/chloroplast"/>
</dbReference>
<reference evidence="12 13" key="1">
    <citation type="journal article" date="2016" name="Nat. Commun.">
        <title>Thousands of microbial genomes shed light on interconnected biogeochemical processes in an aquifer system.</title>
        <authorList>
            <person name="Anantharaman K."/>
            <person name="Brown C.T."/>
            <person name="Hug L.A."/>
            <person name="Sharon I."/>
            <person name="Castelle C.J."/>
            <person name="Probst A.J."/>
            <person name="Thomas B.C."/>
            <person name="Singh A."/>
            <person name="Wilkins M.J."/>
            <person name="Karaoz U."/>
            <person name="Brodie E.L."/>
            <person name="Williams K.H."/>
            <person name="Hubbard S.S."/>
            <person name="Banfield J.F."/>
        </authorList>
    </citation>
    <scope>NUCLEOTIDE SEQUENCE [LARGE SCALE GENOMIC DNA]</scope>
</reference>
<evidence type="ECO:0000256" key="1">
    <source>
        <dbReference type="ARBA" id="ARBA00004141"/>
    </source>
</evidence>
<comment type="subcellular location">
    <subcellularLocation>
        <location evidence="11">Cell membrane</location>
        <topology evidence="11">Multi-pass membrane protein</topology>
    </subcellularLocation>
    <subcellularLocation>
        <location evidence="1">Membrane</location>
        <topology evidence="1">Multi-pass membrane protein</topology>
    </subcellularLocation>
</comment>
<name>A0A1G2FPR7_9BACT</name>
<feature type="transmembrane region" description="Helical" evidence="11">
    <location>
        <begin position="245"/>
        <end position="269"/>
    </location>
</feature>
<evidence type="ECO:0000256" key="11">
    <source>
        <dbReference type="HAMAP-Rule" id="MF_01393"/>
    </source>
</evidence>
<dbReference type="GO" id="GO:0005886">
    <property type="term" value="C:plasma membrane"/>
    <property type="evidence" value="ECO:0007669"/>
    <property type="project" value="UniProtKB-SubCell"/>
</dbReference>
<evidence type="ECO:0000256" key="6">
    <source>
        <dbReference type="ARBA" id="ARBA00022781"/>
    </source>
</evidence>
<dbReference type="HAMAP" id="MF_01393">
    <property type="entry name" value="ATP_synth_a_bact"/>
    <property type="match status" value="1"/>
</dbReference>
<evidence type="ECO:0000256" key="4">
    <source>
        <dbReference type="ARBA" id="ARBA00022547"/>
    </source>
</evidence>
<dbReference type="InterPro" id="IPR035908">
    <property type="entry name" value="F0_ATP_A_sf"/>
</dbReference>
<sequence>MAQAETTQTEIVTEHTLFAEPIFSIGNFTVTNSLLNSWLMILIVIVISVSLRSKIKLIPGKLQGMFEILIEMFLETFDSVTGSREKTLKFFPLVFTFFIFILINNWLGILPWVGSVGKMVSENGANVFIPFFRGGTADLNTTLALAIIGVLASHIFGITTVGFWKYFNKFINIKALIEIPKKVLKEPTILIINPIKVFVGFIEIVGEFAKIASLSFRLFGNIFAGEVLLASMAALFAFGLPIPFLFLEMIVGLVQALIFAMLVLIYLTVMTTAEEH</sequence>
<keyword evidence="3 11" id="KW-0813">Transport</keyword>
<evidence type="ECO:0000256" key="2">
    <source>
        <dbReference type="ARBA" id="ARBA00006810"/>
    </source>
</evidence>
<comment type="similarity">
    <text evidence="2 11">Belongs to the ATPase A chain family.</text>
</comment>
<comment type="caution">
    <text evidence="12">The sequence shown here is derived from an EMBL/GenBank/DDBJ whole genome shotgun (WGS) entry which is preliminary data.</text>
</comment>
<dbReference type="Pfam" id="PF00119">
    <property type="entry name" value="ATP-synt_A"/>
    <property type="match status" value="1"/>
</dbReference>
<evidence type="ECO:0000313" key="12">
    <source>
        <dbReference type="EMBL" id="OGZ40055.1"/>
    </source>
</evidence>
<dbReference type="GO" id="GO:0045259">
    <property type="term" value="C:proton-transporting ATP synthase complex"/>
    <property type="evidence" value="ECO:0007669"/>
    <property type="project" value="UniProtKB-KW"/>
</dbReference>
<dbReference type="Proteomes" id="UP000177126">
    <property type="component" value="Unassembled WGS sequence"/>
</dbReference>
<gene>
    <name evidence="11" type="primary">atpB</name>
    <name evidence="12" type="ORF">A3B04_03560</name>
</gene>
<feature type="transmembrane region" description="Helical" evidence="11">
    <location>
        <begin position="33"/>
        <end position="51"/>
    </location>
</feature>
<dbReference type="GO" id="GO:0046933">
    <property type="term" value="F:proton-transporting ATP synthase activity, rotational mechanism"/>
    <property type="evidence" value="ECO:0007669"/>
    <property type="project" value="UniProtKB-UniRule"/>
</dbReference>
<keyword evidence="4 11" id="KW-0138">CF(0)</keyword>
<keyword evidence="6 11" id="KW-0375">Hydrogen ion transport</keyword>
<keyword evidence="11" id="KW-1003">Cell membrane</keyword>
<keyword evidence="8 11" id="KW-0406">Ion transport</keyword>
<dbReference type="AlphaFoldDB" id="A0A1G2FPR7"/>
<dbReference type="InterPro" id="IPR023011">
    <property type="entry name" value="ATP_synth_F0_asu_AS"/>
</dbReference>
<keyword evidence="7 11" id="KW-1133">Transmembrane helix</keyword>
<accession>A0A1G2FPR7</accession>
<dbReference type="EMBL" id="MHNF01000042">
    <property type="protein sequence ID" value="OGZ40055.1"/>
    <property type="molecule type" value="Genomic_DNA"/>
</dbReference>
<dbReference type="PANTHER" id="PTHR42823:SF3">
    <property type="entry name" value="ATP SYNTHASE SUBUNIT A, CHLOROPLASTIC"/>
    <property type="match status" value="1"/>
</dbReference>
<keyword evidence="9 11" id="KW-0472">Membrane</keyword>
<dbReference type="Gene3D" id="1.20.120.220">
    <property type="entry name" value="ATP synthase, F0 complex, subunit A"/>
    <property type="match status" value="1"/>
</dbReference>
<evidence type="ECO:0000256" key="10">
    <source>
        <dbReference type="ARBA" id="ARBA00023310"/>
    </source>
</evidence>